<dbReference type="EMBL" id="CAJVPY010005293">
    <property type="protein sequence ID" value="CAG8639869.1"/>
    <property type="molecule type" value="Genomic_DNA"/>
</dbReference>
<dbReference type="Proteomes" id="UP000789405">
    <property type="component" value="Unassembled WGS sequence"/>
</dbReference>
<organism evidence="1 2">
    <name type="scientific">Dentiscutata erythropus</name>
    <dbReference type="NCBI Taxonomy" id="1348616"/>
    <lineage>
        <taxon>Eukaryota</taxon>
        <taxon>Fungi</taxon>
        <taxon>Fungi incertae sedis</taxon>
        <taxon>Mucoromycota</taxon>
        <taxon>Glomeromycotina</taxon>
        <taxon>Glomeromycetes</taxon>
        <taxon>Diversisporales</taxon>
        <taxon>Gigasporaceae</taxon>
        <taxon>Dentiscutata</taxon>
    </lineage>
</organism>
<protein>
    <submittedName>
        <fullName evidence="1">22890_t:CDS:1</fullName>
    </submittedName>
</protein>
<sequence>MGPLYATQTKFYFNIVFYSRESDSYSPFFKGVLSGSSDSLTEPVLSLAEKQMLVRQGRELPYEEKGLITERVPLSTLVAQQKTTLLRGVMANLYGLENPVVSKELWKQVHRLQSHQSDLYDLGRGVENTLLPDLDERTTRLKGIVNESRKVC</sequence>
<comment type="caution">
    <text evidence="1">The sequence shown here is derived from an EMBL/GenBank/DDBJ whole genome shotgun (WGS) entry which is preliminary data.</text>
</comment>
<evidence type="ECO:0000313" key="1">
    <source>
        <dbReference type="EMBL" id="CAG8639869.1"/>
    </source>
</evidence>
<proteinExistence type="predicted"/>
<gene>
    <name evidence="1" type="ORF">DERYTH_LOCUS9596</name>
</gene>
<keyword evidence="2" id="KW-1185">Reference proteome</keyword>
<dbReference type="AlphaFoldDB" id="A0A9N9DGU2"/>
<accession>A0A9N9DGU2</accession>
<evidence type="ECO:0000313" key="2">
    <source>
        <dbReference type="Proteomes" id="UP000789405"/>
    </source>
</evidence>
<name>A0A9N9DGU2_9GLOM</name>
<reference evidence="1" key="1">
    <citation type="submission" date="2021-06" db="EMBL/GenBank/DDBJ databases">
        <authorList>
            <person name="Kallberg Y."/>
            <person name="Tangrot J."/>
            <person name="Rosling A."/>
        </authorList>
    </citation>
    <scope>NUCLEOTIDE SEQUENCE</scope>
    <source>
        <strain evidence="1">MA453B</strain>
    </source>
</reference>